<dbReference type="EMBL" id="VBWP01000002">
    <property type="protein sequence ID" value="TLG76751.1"/>
    <property type="molecule type" value="Genomic_DNA"/>
</dbReference>
<gene>
    <name evidence="2" type="ORF">FEZ08_03805</name>
</gene>
<evidence type="ECO:0000313" key="3">
    <source>
        <dbReference type="Proteomes" id="UP000306912"/>
    </source>
</evidence>
<feature type="transmembrane region" description="Helical" evidence="1">
    <location>
        <begin position="6"/>
        <end position="27"/>
    </location>
</feature>
<name>A0A5R8QFD1_9FIRM</name>
<protein>
    <submittedName>
        <fullName evidence="2">Uncharacterized protein</fullName>
    </submittedName>
</protein>
<evidence type="ECO:0000313" key="2">
    <source>
        <dbReference type="EMBL" id="TLG76751.1"/>
    </source>
</evidence>
<evidence type="ECO:0000256" key="1">
    <source>
        <dbReference type="SAM" id="Phobius"/>
    </source>
</evidence>
<keyword evidence="1" id="KW-0472">Membrane</keyword>
<accession>A0A5R8QFD1</accession>
<feature type="transmembrane region" description="Helical" evidence="1">
    <location>
        <begin position="86"/>
        <end position="105"/>
    </location>
</feature>
<dbReference type="AlphaFoldDB" id="A0A5R8QFD1"/>
<feature type="transmembrane region" description="Helical" evidence="1">
    <location>
        <begin position="58"/>
        <end position="80"/>
    </location>
</feature>
<organism evidence="2 3">
    <name type="scientific">Culicoidibacter larvae</name>
    <dbReference type="NCBI Taxonomy" id="2579976"/>
    <lineage>
        <taxon>Bacteria</taxon>
        <taxon>Bacillati</taxon>
        <taxon>Bacillota</taxon>
        <taxon>Culicoidibacteria</taxon>
        <taxon>Culicoidibacterales</taxon>
        <taxon>Culicoidibacteraceae</taxon>
        <taxon>Culicoidibacter</taxon>
    </lineage>
</organism>
<sequence length="177" mass="20873">MNDYIISELLAGVLFILLAPLISWLLLKLIERWLQKTPFSLQRIQFANKVQYSWHLDAATLTHLCLFITFQWLAGILVVFDFMIPATYWLGTAILLILQLKDYWLKRVSEYQDRTTLYIIIIFLYILLYGGQFALWFAISNNIFFLPLAIAEVIFAAVIWISLHQLLFYGIRKQLFM</sequence>
<proteinExistence type="predicted"/>
<feature type="transmembrane region" description="Helical" evidence="1">
    <location>
        <begin position="117"/>
        <end position="139"/>
    </location>
</feature>
<keyword evidence="3" id="KW-1185">Reference proteome</keyword>
<comment type="caution">
    <text evidence="2">The sequence shown here is derived from an EMBL/GenBank/DDBJ whole genome shotgun (WGS) entry which is preliminary data.</text>
</comment>
<dbReference type="RefSeq" id="WP_138190388.1">
    <property type="nucleotide sequence ID" value="NZ_VBWP01000002.1"/>
</dbReference>
<keyword evidence="1" id="KW-0812">Transmembrane</keyword>
<keyword evidence="1" id="KW-1133">Transmembrane helix</keyword>
<dbReference type="InParanoid" id="A0A5R8QFD1"/>
<dbReference type="Proteomes" id="UP000306912">
    <property type="component" value="Unassembled WGS sequence"/>
</dbReference>
<feature type="transmembrane region" description="Helical" evidence="1">
    <location>
        <begin position="145"/>
        <end position="171"/>
    </location>
</feature>
<reference evidence="2 3" key="1">
    <citation type="submission" date="2019-05" db="EMBL/GenBank/DDBJ databases">
        <title>Culicoidintestinum kansasii gen. nov., sp. nov. from the gastrointestinal tract of the biting midge, Culicoides sonorensis.</title>
        <authorList>
            <person name="Neupane S."/>
            <person name="Ghosh A."/>
            <person name="Gunther S."/>
            <person name="Martin K."/>
            <person name="Zurek L."/>
        </authorList>
    </citation>
    <scope>NUCLEOTIDE SEQUENCE [LARGE SCALE GENOMIC DNA]</scope>
    <source>
        <strain evidence="2 3">CS-1</strain>
    </source>
</reference>